<dbReference type="InterPro" id="IPR001680">
    <property type="entry name" value="WD40_rpt"/>
</dbReference>
<dbReference type="EMBL" id="LR791838">
    <property type="protein sequence ID" value="CAB3267700.1"/>
    <property type="molecule type" value="mRNA"/>
</dbReference>
<dbReference type="InterPro" id="IPR015943">
    <property type="entry name" value="WD40/YVTN_repeat-like_dom_sf"/>
</dbReference>
<dbReference type="SUPFAM" id="SSF50978">
    <property type="entry name" value="WD40 repeat-like"/>
    <property type="match status" value="1"/>
</dbReference>
<keyword evidence="2" id="KW-0677">Repeat</keyword>
<sequence>MPMTAKLVENNRIHACVGYEDGSMLLWDVMDYNILSQAERIYNEPVMCLDTCDEHFLGVCGSATNVITKWSFGDYCNKEFSYAYQTLKSYELPNPGIASVKVRSDSKIFATGGWDYKLRIFSWKSCKPLAVLEYHKGTLQALAFSGPSINGKQLLACGANDTKISIWDVYNK</sequence>
<evidence type="ECO:0000313" key="4">
    <source>
        <dbReference type="EMBL" id="CAB3267700.1"/>
    </source>
</evidence>
<dbReference type="InterPro" id="IPR036322">
    <property type="entry name" value="WD40_repeat_dom_sf"/>
</dbReference>
<dbReference type="PROSITE" id="PS50082">
    <property type="entry name" value="WD_REPEATS_2"/>
    <property type="match status" value="1"/>
</dbReference>
<gene>
    <name evidence="4" type="primary">Wdr38-002</name>
</gene>
<evidence type="ECO:0000256" key="3">
    <source>
        <dbReference type="PROSITE-ProRule" id="PRU00221"/>
    </source>
</evidence>
<accession>A0A6F9DXG7</accession>
<evidence type="ECO:0000256" key="2">
    <source>
        <dbReference type="ARBA" id="ARBA00022737"/>
    </source>
</evidence>
<dbReference type="PANTHER" id="PTHR19854:SF1">
    <property type="entry name" value="GUANINE NUCLEOTIDE-BINDING PROTEIN SUBUNIT BETA-LIKE PROTEIN 1"/>
    <property type="match status" value="1"/>
</dbReference>
<keyword evidence="1 3" id="KW-0853">WD repeat</keyword>
<organism evidence="4">
    <name type="scientific">Phallusia mammillata</name>
    <dbReference type="NCBI Taxonomy" id="59560"/>
    <lineage>
        <taxon>Eukaryota</taxon>
        <taxon>Metazoa</taxon>
        <taxon>Chordata</taxon>
        <taxon>Tunicata</taxon>
        <taxon>Ascidiacea</taxon>
        <taxon>Phlebobranchia</taxon>
        <taxon>Ascidiidae</taxon>
        <taxon>Phallusia</taxon>
    </lineage>
</organism>
<dbReference type="PROSITE" id="PS50294">
    <property type="entry name" value="WD_REPEATS_REGION"/>
    <property type="match status" value="1"/>
</dbReference>
<reference evidence="4" key="1">
    <citation type="submission" date="2020-04" db="EMBL/GenBank/DDBJ databases">
        <authorList>
            <person name="Neveu A P."/>
        </authorList>
    </citation>
    <scope>NUCLEOTIDE SEQUENCE</scope>
    <source>
        <tissue evidence="4">Whole embryo</tissue>
    </source>
</reference>
<name>A0A6F9DXG7_9ASCI</name>
<evidence type="ECO:0000256" key="1">
    <source>
        <dbReference type="ARBA" id="ARBA00022574"/>
    </source>
</evidence>
<dbReference type="Gene3D" id="2.130.10.10">
    <property type="entry name" value="YVTN repeat-like/Quinoprotein amine dehydrogenase"/>
    <property type="match status" value="1"/>
</dbReference>
<proteinExistence type="evidence at transcript level"/>
<dbReference type="SMART" id="SM00320">
    <property type="entry name" value="WD40"/>
    <property type="match status" value="2"/>
</dbReference>
<dbReference type="PANTHER" id="PTHR19854">
    <property type="entry name" value="TRANSDUCIN BETA-LIKE 3"/>
    <property type="match status" value="1"/>
</dbReference>
<dbReference type="AlphaFoldDB" id="A0A6F9DXG7"/>
<dbReference type="Pfam" id="PF00400">
    <property type="entry name" value="WD40"/>
    <property type="match status" value="2"/>
</dbReference>
<protein>
    <submittedName>
        <fullName evidence="4">WD repeat-containing protein 38</fullName>
    </submittedName>
</protein>
<feature type="repeat" description="WD" evidence="3">
    <location>
        <begin position="132"/>
        <end position="172"/>
    </location>
</feature>